<organism evidence="3">
    <name type="scientific">Amblyomma triste</name>
    <name type="common">Neotropical tick</name>
    <dbReference type="NCBI Taxonomy" id="251400"/>
    <lineage>
        <taxon>Eukaryota</taxon>
        <taxon>Metazoa</taxon>
        <taxon>Ecdysozoa</taxon>
        <taxon>Arthropoda</taxon>
        <taxon>Chelicerata</taxon>
        <taxon>Arachnida</taxon>
        <taxon>Acari</taxon>
        <taxon>Parasitiformes</taxon>
        <taxon>Ixodida</taxon>
        <taxon>Ixodoidea</taxon>
        <taxon>Ixodidae</taxon>
        <taxon>Amblyomminae</taxon>
        <taxon>Amblyomma</taxon>
    </lineage>
</organism>
<keyword evidence="2" id="KW-0732">Signal</keyword>
<feature type="chain" id="PRO_5001521436" description="Secreted protein" evidence="2">
    <location>
        <begin position="18"/>
        <end position="77"/>
    </location>
</feature>
<reference evidence="3" key="1">
    <citation type="submission" date="2014-03" db="EMBL/GenBank/DDBJ databases">
        <title>The sialotranscriptome of Amblyomma triste, Amblyomma parvum and Amblyomma cajennense ticks, uncovered by 454-based RNA-seq.</title>
        <authorList>
            <person name="Garcia G.R."/>
            <person name="Gardinassi L.G."/>
            <person name="Ribeiro J.M."/>
            <person name="Anatriello E."/>
            <person name="Ferreira B.R."/>
            <person name="Moreira H.N."/>
            <person name="Mafra C."/>
            <person name="Olegario M.M."/>
            <person name="Szabo P.J."/>
            <person name="Miranda-Santos I.K."/>
            <person name="Maruyama S.R."/>
        </authorList>
    </citation>
    <scope>NUCLEOTIDE SEQUENCE</scope>
    <source>
        <strain evidence="3">Mato Grasso do Sul</strain>
        <tissue evidence="3">Salivary glands</tissue>
    </source>
</reference>
<keyword evidence="1" id="KW-0472">Membrane</keyword>
<evidence type="ECO:0000256" key="2">
    <source>
        <dbReference type="SAM" id="SignalP"/>
    </source>
</evidence>
<evidence type="ECO:0000256" key="1">
    <source>
        <dbReference type="SAM" id="Phobius"/>
    </source>
</evidence>
<evidence type="ECO:0000313" key="3">
    <source>
        <dbReference type="EMBL" id="JAC27401.1"/>
    </source>
</evidence>
<name>A0A023FZS2_AMBTT</name>
<sequence length="77" mass="8496">MLIHFLLQLFLATLISGSKFHTSVVFIFLNKSFLTASFVTSSIVIFINITDFVASPTLSIVDSSPAFTDEKCLACFQ</sequence>
<protein>
    <recommendedName>
        <fullName evidence="4">Secreted protein</fullName>
    </recommendedName>
</protein>
<evidence type="ECO:0008006" key="4">
    <source>
        <dbReference type="Google" id="ProtNLM"/>
    </source>
</evidence>
<keyword evidence="1" id="KW-0812">Transmembrane</keyword>
<feature type="transmembrane region" description="Helical" evidence="1">
    <location>
        <begin position="33"/>
        <end position="54"/>
    </location>
</feature>
<proteinExistence type="evidence at transcript level"/>
<dbReference type="EMBL" id="GBBM01008017">
    <property type="protein sequence ID" value="JAC27401.1"/>
    <property type="molecule type" value="mRNA"/>
</dbReference>
<keyword evidence="1" id="KW-1133">Transmembrane helix</keyword>
<accession>A0A023FZS2</accession>
<dbReference type="AlphaFoldDB" id="A0A023FZS2"/>
<feature type="signal peptide" evidence="2">
    <location>
        <begin position="1"/>
        <end position="17"/>
    </location>
</feature>